<dbReference type="STRING" id="1581557.BN1208_0356"/>
<comment type="subunit">
    <text evidence="1">Component of the lipopolysaccharide transport and assembly complex. Interacts with LptE and LptA.</text>
</comment>
<dbReference type="HOGENOM" id="CLU_009039_0_0_4"/>
<dbReference type="InterPro" id="IPR007543">
    <property type="entry name" value="LptD_C"/>
</dbReference>
<dbReference type="HAMAP" id="MF_01411">
    <property type="entry name" value="LPS_assembly_LptD"/>
    <property type="match status" value="1"/>
</dbReference>
<dbReference type="RefSeq" id="WP_052734604.1">
    <property type="nucleotide sequence ID" value="NZ_LN827929.1"/>
</dbReference>
<dbReference type="GO" id="GO:0015920">
    <property type="term" value="P:lipopolysaccharide transport"/>
    <property type="evidence" value="ECO:0007669"/>
    <property type="project" value="InterPro"/>
</dbReference>
<dbReference type="InterPro" id="IPR050218">
    <property type="entry name" value="LptD"/>
</dbReference>
<dbReference type="AlphaFoldDB" id="A0A0D6EU35"/>
<protein>
    <recommendedName>
        <fullName evidence="1">LPS-assembly protein LptD</fullName>
    </recommendedName>
</protein>
<gene>
    <name evidence="1 3" type="primary">lptD</name>
    <name evidence="3" type="ORF">BN1208_0356</name>
</gene>
<feature type="domain" description="LptD C-terminal" evidence="2">
    <location>
        <begin position="297"/>
        <end position="665"/>
    </location>
</feature>
<dbReference type="GO" id="GO:0009279">
    <property type="term" value="C:cell outer membrane"/>
    <property type="evidence" value="ECO:0007669"/>
    <property type="project" value="UniProtKB-SubCell"/>
</dbReference>
<dbReference type="PANTHER" id="PTHR30189:SF1">
    <property type="entry name" value="LPS-ASSEMBLY PROTEIN LPTD"/>
    <property type="match status" value="1"/>
</dbReference>
<evidence type="ECO:0000313" key="4">
    <source>
        <dbReference type="Proteomes" id="UP000064007"/>
    </source>
</evidence>
<feature type="chain" id="PRO_5008985921" description="LPS-assembly protein LptD" evidence="1">
    <location>
        <begin position="23"/>
        <end position="762"/>
    </location>
</feature>
<dbReference type="EMBL" id="LN827929">
    <property type="protein sequence ID" value="CEZ19250.1"/>
    <property type="molecule type" value="Genomic_DNA"/>
</dbReference>
<evidence type="ECO:0000313" key="3">
    <source>
        <dbReference type="EMBL" id="CEZ19250.1"/>
    </source>
</evidence>
<dbReference type="InterPro" id="IPR020889">
    <property type="entry name" value="LipoPS_assembly_LptD"/>
</dbReference>
<feature type="signal peptide" evidence="1">
    <location>
        <begin position="1"/>
        <end position="22"/>
    </location>
</feature>
<keyword evidence="4" id="KW-1185">Reference proteome</keyword>
<organism evidence="3 4">
    <name type="scientific">Candidatus Methylopumilus planktonicus</name>
    <dbReference type="NCBI Taxonomy" id="1581557"/>
    <lineage>
        <taxon>Bacteria</taxon>
        <taxon>Pseudomonadati</taxon>
        <taxon>Pseudomonadota</taxon>
        <taxon>Betaproteobacteria</taxon>
        <taxon>Nitrosomonadales</taxon>
        <taxon>Methylophilaceae</taxon>
        <taxon>Candidatus Methylopumilus</taxon>
    </lineage>
</organism>
<evidence type="ECO:0000256" key="1">
    <source>
        <dbReference type="HAMAP-Rule" id="MF_01411"/>
    </source>
</evidence>
<comment type="caution">
    <text evidence="1">Lacks conserved residue(s) required for the propagation of feature annotation.</text>
</comment>
<proteinExistence type="inferred from homology"/>
<dbReference type="OrthoDB" id="9760225at2"/>
<dbReference type="GO" id="GO:1990351">
    <property type="term" value="C:transporter complex"/>
    <property type="evidence" value="ECO:0007669"/>
    <property type="project" value="TreeGrafter"/>
</dbReference>
<dbReference type="GO" id="GO:0043165">
    <property type="term" value="P:Gram-negative-bacterium-type cell outer membrane assembly"/>
    <property type="evidence" value="ECO:0007669"/>
    <property type="project" value="UniProtKB-UniRule"/>
</dbReference>
<evidence type="ECO:0000259" key="2">
    <source>
        <dbReference type="Pfam" id="PF04453"/>
    </source>
</evidence>
<comment type="function">
    <text evidence="1">Together with LptE, is involved in the assembly of lipopolysaccharide (LPS) at the surface of the outer membrane.</text>
</comment>
<sequence precursor="true">MYRKTISPIWLVFFLLPQLSSAEDLVSEKQSSEIFQESVEIEGDSLETLLDRKMKAKGNAILKKGNKTIKAEVIEYDQISEKLITQGNTSIDLEKISLSGTKLNYRLSDQTGKMEDVTFNIKSDKKEETIVQKGIQVTKRYYDFRGDAKAIFFEGENKTKLESSRLTTCEVDSNDWYIKSKNMEIDTKKDQVKASHASLDFKGVPIFYMPSTSFSLNKNRQSGFLSSTFGTTSKSGFEFRTPYYFNISPNMDATLTARYLGKRGPLADGEFRYLTENYSGINQLQYMNHDQSSGQDNRYFLKLNHQHQFGRGWSGSYDLQKVSDNTYFSDLATMIQVTSVVNLPQRVNLNYSGDIWKLNLLTEKYQTLTNASNSPYQRLPQVNLSGKKDYDNFILDLKSQWTLFERDDKFASTFTDAQKITGSRFTMTPAITIPLTSEYGYIKPKVSANIRSYNLNNSPDNNKDIVTPIFSLDSGVYLDRNINFLNQNYTNTLEPRLFYVYIPYKDQSVLPNFDSGLADLNMQTLFYENQYNGQDRINDANQLTASLTSKFLDKNGRERLSAIIAQRYYFEDRRVFGNDLTEAKKANSDIFMGASAKLPNSLNLDAMFQFDPTSNSLLRSTLGSRYNPEPGKMLNVSYRLIDNIIDNNQDLEVLNAAGQWPLGNRFYSIGRYNYDLKSSQTIEVLAGLEYDGGCWVARSIFDRISLPTSPNPNYAFFIQLELNGIGSIGSDANKLNNFLYRNVPGLRNVNQIPDVNRQANFN</sequence>
<dbReference type="Proteomes" id="UP000064007">
    <property type="component" value="Chromosome 1"/>
</dbReference>
<reference evidence="4" key="1">
    <citation type="submission" date="2014-12" db="EMBL/GenBank/DDBJ databases">
        <authorList>
            <person name="Salcher M.M."/>
        </authorList>
    </citation>
    <scope>NUCLEOTIDE SEQUENCE [LARGE SCALE GENOMIC DNA]</scope>
    <source>
        <strain evidence="4">MMS-10A-171</strain>
    </source>
</reference>
<dbReference type="PANTHER" id="PTHR30189">
    <property type="entry name" value="LPS-ASSEMBLY PROTEIN"/>
    <property type="match status" value="1"/>
</dbReference>
<dbReference type="Pfam" id="PF04453">
    <property type="entry name" value="LptD"/>
    <property type="match status" value="1"/>
</dbReference>
<accession>A0A0D6EU35</accession>
<name>A0A0D6EU35_9PROT</name>
<dbReference type="KEGG" id="mbat:BN1208_0356"/>
<comment type="similarity">
    <text evidence="1">Belongs to the LptD family.</text>
</comment>
<keyword evidence="1" id="KW-0732">Signal</keyword>
<comment type="subcellular location">
    <subcellularLocation>
        <location evidence="1">Cell outer membrane</location>
    </subcellularLocation>
</comment>
<keyword evidence="1" id="KW-0998">Cell outer membrane</keyword>
<keyword evidence="1" id="KW-0472">Membrane</keyword>